<dbReference type="PANTHER" id="PTHR44591">
    <property type="entry name" value="STRESS RESPONSE REGULATOR PROTEIN 1"/>
    <property type="match status" value="1"/>
</dbReference>
<name>A0AA92C5A8_RHIRH</name>
<dbReference type="Proteomes" id="UP000244335">
    <property type="component" value="Unassembled WGS sequence"/>
</dbReference>
<organism evidence="4 5">
    <name type="scientific">Rhizobium rhizogenes</name>
    <name type="common">Agrobacterium rhizogenes</name>
    <dbReference type="NCBI Taxonomy" id="359"/>
    <lineage>
        <taxon>Bacteria</taxon>
        <taxon>Pseudomonadati</taxon>
        <taxon>Pseudomonadota</taxon>
        <taxon>Alphaproteobacteria</taxon>
        <taxon>Hyphomicrobiales</taxon>
        <taxon>Rhizobiaceae</taxon>
        <taxon>Rhizobium/Agrobacterium group</taxon>
        <taxon>Rhizobium</taxon>
    </lineage>
</organism>
<dbReference type="Pfam" id="PF00072">
    <property type="entry name" value="Response_reg"/>
    <property type="match status" value="1"/>
</dbReference>
<keyword evidence="1 2" id="KW-0597">Phosphoprotein</keyword>
<evidence type="ECO:0000259" key="3">
    <source>
        <dbReference type="PROSITE" id="PS50110"/>
    </source>
</evidence>
<reference evidence="4 5" key="1">
    <citation type="submission" date="2018-04" db="EMBL/GenBank/DDBJ databases">
        <authorList>
            <person name="Hagen T."/>
        </authorList>
    </citation>
    <scope>NUCLEOTIDE SEQUENCE [LARGE SCALE GENOMIC DNA]</scope>
    <source>
        <strain evidence="4 5">TPD7009</strain>
    </source>
</reference>
<evidence type="ECO:0000313" key="4">
    <source>
        <dbReference type="EMBL" id="PVE56352.1"/>
    </source>
</evidence>
<feature type="modified residue" description="4-aspartylphosphate" evidence="2">
    <location>
        <position position="57"/>
    </location>
</feature>
<dbReference type="InterPro" id="IPR001789">
    <property type="entry name" value="Sig_transdc_resp-reg_receiver"/>
</dbReference>
<accession>A0AA92C5A8</accession>
<gene>
    <name evidence="4" type="ORF">DC430_00700</name>
</gene>
<dbReference type="InterPro" id="IPR011006">
    <property type="entry name" value="CheY-like_superfamily"/>
</dbReference>
<dbReference type="SMART" id="SM00448">
    <property type="entry name" value="REC"/>
    <property type="match status" value="1"/>
</dbReference>
<protein>
    <submittedName>
        <fullName evidence="4">Response regulator</fullName>
    </submittedName>
</protein>
<feature type="domain" description="Response regulatory" evidence="3">
    <location>
        <begin position="7"/>
        <end position="120"/>
    </location>
</feature>
<dbReference type="EMBL" id="QDFR01000001">
    <property type="protein sequence ID" value="PVE56352.1"/>
    <property type="molecule type" value="Genomic_DNA"/>
</dbReference>
<dbReference type="AlphaFoldDB" id="A0AA92C5A8"/>
<evidence type="ECO:0000256" key="1">
    <source>
        <dbReference type="ARBA" id="ARBA00022553"/>
    </source>
</evidence>
<evidence type="ECO:0000313" key="5">
    <source>
        <dbReference type="Proteomes" id="UP000244335"/>
    </source>
</evidence>
<dbReference type="SUPFAM" id="SSF52172">
    <property type="entry name" value="CheY-like"/>
    <property type="match status" value="1"/>
</dbReference>
<sequence length="141" mass="15075">MQEAGVTVLVVEDEPIIRFALVDALEEKGYRVLEASNVLEAVGVIGKNEQIAAVVTDIDMPGGLSGLDLVETLDKSQHHIAVVVTSGGHASESLDLPGDARFFSKPYHFDDILFAVRSAIAAKAKLLKKRRGLRLVGAAAR</sequence>
<comment type="caution">
    <text evidence="4">The sequence shown here is derived from an EMBL/GenBank/DDBJ whole genome shotgun (WGS) entry which is preliminary data.</text>
</comment>
<dbReference type="GO" id="GO:0000160">
    <property type="term" value="P:phosphorelay signal transduction system"/>
    <property type="evidence" value="ECO:0007669"/>
    <property type="project" value="InterPro"/>
</dbReference>
<dbReference type="PROSITE" id="PS50110">
    <property type="entry name" value="RESPONSE_REGULATORY"/>
    <property type="match status" value="1"/>
</dbReference>
<proteinExistence type="predicted"/>
<evidence type="ECO:0000256" key="2">
    <source>
        <dbReference type="PROSITE-ProRule" id="PRU00169"/>
    </source>
</evidence>
<dbReference type="InterPro" id="IPR050595">
    <property type="entry name" value="Bact_response_regulator"/>
</dbReference>
<dbReference type="Gene3D" id="3.40.50.2300">
    <property type="match status" value="1"/>
</dbReference>
<dbReference type="PANTHER" id="PTHR44591:SF18">
    <property type="entry name" value="REGULATORY PROTEIN"/>
    <property type="match status" value="1"/>
</dbReference>